<evidence type="ECO:0000256" key="5">
    <source>
        <dbReference type="ARBA" id="ARBA00022759"/>
    </source>
</evidence>
<organism evidence="10 11">
    <name type="scientific">Mycoplasmopsis edwardii</name>
    <dbReference type="NCBI Taxonomy" id="53558"/>
    <lineage>
        <taxon>Bacteria</taxon>
        <taxon>Bacillati</taxon>
        <taxon>Mycoplasmatota</taxon>
        <taxon>Mycoplasmoidales</taxon>
        <taxon>Metamycoplasmataceae</taxon>
        <taxon>Mycoplasmopsis</taxon>
    </lineage>
</organism>
<sequence length="109" mass="13106">MNESRGRKMRIILMYDIYNDENQKESANKFRKHIISLGYHMIQYSVYSKCIGSHTMYKYELNKVKSKLPNRANIRVLMVTEDQYKKIELLTGQKSYNKLISEEEKYIEI</sequence>
<proteinExistence type="inferred from homology"/>
<protein>
    <recommendedName>
        <fullName evidence="9">CRISPR-associated endoribonuclease Cas2</fullName>
        <ecNumber evidence="9">3.1.-.-</ecNumber>
    </recommendedName>
</protein>
<keyword evidence="5 9" id="KW-0255">Endonuclease</keyword>
<evidence type="ECO:0000256" key="6">
    <source>
        <dbReference type="ARBA" id="ARBA00022801"/>
    </source>
</evidence>
<dbReference type="InterPro" id="IPR019199">
    <property type="entry name" value="Virulence_VapD/CRISPR_Cas2"/>
</dbReference>
<dbReference type="SUPFAM" id="SSF143430">
    <property type="entry name" value="TTP0101/SSO1404-like"/>
    <property type="match status" value="1"/>
</dbReference>
<name>A0A3B0PJJ7_9BACT</name>
<reference evidence="11" key="1">
    <citation type="submission" date="2018-06" db="EMBL/GenBank/DDBJ databases">
        <authorList>
            <consortium name="Pathogen Informatics"/>
        </authorList>
    </citation>
    <scope>NUCLEOTIDE SEQUENCE [LARGE SCALE GENOMIC DNA]</scope>
    <source>
        <strain evidence="11">NCTC10132</strain>
    </source>
</reference>
<keyword evidence="11" id="KW-1185">Reference proteome</keyword>
<evidence type="ECO:0000313" key="10">
    <source>
        <dbReference type="EMBL" id="SYV96799.1"/>
    </source>
</evidence>
<gene>
    <name evidence="10" type="primary">MCYN0848</name>
    <name evidence="9" type="synonym">cas2</name>
    <name evidence="10" type="ORF">NCTC10132_00133</name>
</gene>
<evidence type="ECO:0000313" key="11">
    <source>
        <dbReference type="Proteomes" id="UP000257559"/>
    </source>
</evidence>
<keyword evidence="7 9" id="KW-0460">Magnesium</keyword>
<evidence type="ECO:0000256" key="4">
    <source>
        <dbReference type="ARBA" id="ARBA00022723"/>
    </source>
</evidence>
<accession>A0A3B0PJJ7</accession>
<dbReference type="InterPro" id="IPR021127">
    <property type="entry name" value="CRISPR_associated_Cas2"/>
</dbReference>
<dbReference type="EC" id="3.1.-.-" evidence="9"/>
<comment type="subunit">
    <text evidence="9">Homodimer, forms a heterotetramer with a Cas1 homodimer.</text>
</comment>
<dbReference type="GO" id="GO:0046872">
    <property type="term" value="F:metal ion binding"/>
    <property type="evidence" value="ECO:0007669"/>
    <property type="project" value="UniProtKB-UniRule"/>
</dbReference>
<keyword evidence="4 9" id="KW-0479">Metal-binding</keyword>
<keyword evidence="3 9" id="KW-0540">Nuclease</keyword>
<evidence type="ECO:0000256" key="9">
    <source>
        <dbReference type="HAMAP-Rule" id="MF_01471"/>
    </source>
</evidence>
<dbReference type="GO" id="GO:0004521">
    <property type="term" value="F:RNA endonuclease activity"/>
    <property type="evidence" value="ECO:0007669"/>
    <property type="project" value="InterPro"/>
</dbReference>
<comment type="cofactor">
    <cofactor evidence="1 9">
        <name>Mg(2+)</name>
        <dbReference type="ChEBI" id="CHEBI:18420"/>
    </cofactor>
</comment>
<evidence type="ECO:0000256" key="1">
    <source>
        <dbReference type="ARBA" id="ARBA00001946"/>
    </source>
</evidence>
<evidence type="ECO:0000256" key="2">
    <source>
        <dbReference type="ARBA" id="ARBA00009959"/>
    </source>
</evidence>
<keyword evidence="6 9" id="KW-0378">Hydrolase</keyword>
<feature type="binding site" evidence="9">
    <location>
        <position position="16"/>
    </location>
    <ligand>
        <name>Mg(2+)</name>
        <dbReference type="ChEBI" id="CHEBI:18420"/>
        <note>catalytic</note>
    </ligand>
</feature>
<comment type="function">
    <text evidence="9">CRISPR (clustered regularly interspaced short palindromic repeat), is an adaptive immune system that provides protection against mobile genetic elements (viruses, transposable elements and conjugative plasmids). CRISPR clusters contain sequences complementary to antecedent mobile elements and target invading nucleic acids. CRISPR clusters are transcribed and processed into CRISPR RNA (crRNA). Functions as a ssRNA-specific endoribonuclease. Involved in the integration of spacer DNA into the CRISPR cassette.</text>
</comment>
<dbReference type="AlphaFoldDB" id="A0A3B0PJJ7"/>
<evidence type="ECO:0000256" key="8">
    <source>
        <dbReference type="ARBA" id="ARBA00023118"/>
    </source>
</evidence>
<keyword evidence="8 9" id="KW-0051">Antiviral defense</keyword>
<comment type="similarity">
    <text evidence="2 9">Belongs to the CRISPR-associated endoribonuclease Cas2 protein family.</text>
</comment>
<dbReference type="NCBIfam" id="TIGR01573">
    <property type="entry name" value="cas2"/>
    <property type="match status" value="1"/>
</dbReference>
<dbReference type="HAMAP" id="MF_01471">
    <property type="entry name" value="Cas2"/>
    <property type="match status" value="1"/>
</dbReference>
<dbReference type="GO" id="GO:0043571">
    <property type="term" value="P:maintenance of CRISPR repeat elements"/>
    <property type="evidence" value="ECO:0007669"/>
    <property type="project" value="UniProtKB-UniRule"/>
</dbReference>
<dbReference type="EMBL" id="LS991951">
    <property type="protein sequence ID" value="SYV96799.1"/>
    <property type="molecule type" value="Genomic_DNA"/>
</dbReference>
<dbReference type="Proteomes" id="UP000257559">
    <property type="component" value="Chromosome"/>
</dbReference>
<evidence type="ECO:0000256" key="7">
    <source>
        <dbReference type="ARBA" id="ARBA00022842"/>
    </source>
</evidence>
<dbReference type="KEGG" id="medw:NCTC10132_00133"/>
<dbReference type="Gene3D" id="3.30.70.240">
    <property type="match status" value="1"/>
</dbReference>
<evidence type="ECO:0000256" key="3">
    <source>
        <dbReference type="ARBA" id="ARBA00022722"/>
    </source>
</evidence>
<dbReference type="GO" id="GO:0051607">
    <property type="term" value="P:defense response to virus"/>
    <property type="evidence" value="ECO:0007669"/>
    <property type="project" value="UniProtKB-UniRule"/>
</dbReference>
<dbReference type="GO" id="GO:0016787">
    <property type="term" value="F:hydrolase activity"/>
    <property type="evidence" value="ECO:0007669"/>
    <property type="project" value="UniProtKB-KW"/>
</dbReference>
<dbReference type="Pfam" id="PF09827">
    <property type="entry name" value="CRISPR_Cas2"/>
    <property type="match status" value="1"/>
</dbReference>